<dbReference type="InterPro" id="IPR011989">
    <property type="entry name" value="ARM-like"/>
</dbReference>
<name>A0A813Z006_9BILA</name>
<dbReference type="InterPro" id="IPR016024">
    <property type="entry name" value="ARM-type_fold"/>
</dbReference>
<dbReference type="Gene3D" id="1.25.10.10">
    <property type="entry name" value="Leucine-rich Repeat Variant"/>
    <property type="match status" value="1"/>
</dbReference>
<keyword evidence="4" id="KW-1185">Reference proteome</keyword>
<gene>
    <name evidence="3" type="ORF">OXX778_LOCUS10919</name>
</gene>
<keyword evidence="1" id="KW-0472">Membrane</keyword>
<dbReference type="EMBL" id="CAJNOC010001787">
    <property type="protein sequence ID" value="CAF0891184.1"/>
    <property type="molecule type" value="Genomic_DNA"/>
</dbReference>
<dbReference type="SUPFAM" id="SSF52200">
    <property type="entry name" value="Toll/Interleukin receptor TIR domain"/>
    <property type="match status" value="1"/>
</dbReference>
<evidence type="ECO:0000313" key="4">
    <source>
        <dbReference type="Proteomes" id="UP000663879"/>
    </source>
</evidence>
<dbReference type="InterPro" id="IPR035897">
    <property type="entry name" value="Toll_tir_struct_dom_sf"/>
</dbReference>
<sequence length="1690" mass="197525">MLKSFLANLKENYSISVNLDNLDNSDLNLINASCDKKLPKFLIDNLNSFFEKNMFNFRVKNKNEFVEIVESSIEIIRNFSNRSIKFRDEIHRENGINVLFKYLKNQDFLKKTSEKKLFKSLLRDFLGCLENLCRSYESFKTEWKNENSVEIILSISEKSKSIEDCQLACYMILAFITEEEEISKFPEIKKSINGIVGIISEITLKLKNKDKVERDLIEINELKKSFEILVQEKLNTVWNLIELLQALYHMSVNDSLKINVYFENQMSDHLRTLIEYGNDIEKAFSIKLLWQLCFNIKVSVNVFEDKSFFNKIDEFTKSPLEELAKNSLGCIWTVKNKQNDNLILKQDKSEHIMISYNRETRDLCLKIKEELENKGHKIWIDVYDMHGSSLEAMAEAIEKSKCVLLCMTEKYKQSSNCRMEAEYVVQQKKNFIPLIMQKNYMPDGWLGLILGAKIYVNFKKYTFEECIRNLSNEIQKVFDDETPETNNEQNKKPAKTLIKKENLDNWNEERCNGLDSLTKCGLPISFITKDPKQQYQNCKQAFKFLECMTQTVVRFCSNSITETTLNKIKISIKSYNQTFIQNCKIYNLTDIKTYRDLVKPRYATSKIKPITTTPSTTSINENTTSNYLFNIKNLTTTLETPLSLDNNCPIDSICEPRSLHITCGFPAANFKSNINAYCNELKHYVQCSKCKTINCEINSINSFRKHLKIQFSNYLERCTVQNSNNFISPTTIEILKTTTTPIKILSNFFTVTDTSTMNFDNFTIFSTTETTKTTTTSTTDTTTTTTKTTTTTTTIPTTTTTILNKKQEVKDKKLENLFINFDTINLVQNTIEVRTSSIENLTIWSKLENKTDIFRGIRNGALYLHSRTMDNFLDGKIDHLSKYLLIKVSSWDLRVDFLYRRKYWVFNQAYVWKPEWNMMTVTWSEFEGLNIFINGKKLFTQQNYEYYSSNDIYGTMSGFNRLDDLIEENRLQRYLEKRSFRNQSQTTTSVIFIGLSNKLNRNAKKFYMNYRDQVNLNSTVSNVYSESILLDEMFILNHRIKSKEINSLYLKEYTIENQFDSVEEKMYFLTKDNRQKEIVPSPGAQIKKSINTDNWYFSLNGEKQFFLIPTLFDSCIIDAENLCTFGFSLVIWLRMTHNFKMYKIESIFEQSLFYIGSKDFKNGLEAFLYVHPKHDETLEYIITVNYRSKNIDLSKNFRIYLTDVSQLNNLNCLIIDFKDLKYLKLTWLGQKLVEIDWTSTDINSKLTYSNYDLTDLKEFNFKTSQLMSNSIGIIGDLKKESYFHIHKFQLRNQPAQMELIEYEFDSENPLILEFDSYEKLNQIPNLELKGQPNLIDSKYGKSLLLMNDQKILFKNVTNCFGNIDQCKNGYTLKITFCLTNYKIKNETKRINLISNSGVINSIINETNYNFNIYYDLIKQNLIIDLKIPTRIYHTELSVKSKYFQWFNLHVTWDILDGLRVYLNNRLMDHNKGIYYYNSKLLKSERNFIIGRSDDNAMNEFIINKLIQFNVRKYPDEIVQKSLPFQDDMTNKKSSMALISTSLFSYLISCVFLAFSLLFLIVLSIVVIRRKASNGYWSREKDGGFEIKKSKLCCKAGVGSLEDVVQNKSSADLELKNCRSNLDDYQTNSLYGTIDRLIVKTPIGLTCKPSPTVMYTNNYNSLTKDPKFRTSASFIMNANQNGIENKSEIHF</sequence>
<evidence type="ECO:0000313" key="3">
    <source>
        <dbReference type="EMBL" id="CAF0891184.1"/>
    </source>
</evidence>
<organism evidence="3 4">
    <name type="scientific">Brachionus calyciflorus</name>
    <dbReference type="NCBI Taxonomy" id="104777"/>
    <lineage>
        <taxon>Eukaryota</taxon>
        <taxon>Metazoa</taxon>
        <taxon>Spiralia</taxon>
        <taxon>Gnathifera</taxon>
        <taxon>Rotifera</taxon>
        <taxon>Eurotatoria</taxon>
        <taxon>Monogononta</taxon>
        <taxon>Pseudotrocha</taxon>
        <taxon>Ploima</taxon>
        <taxon>Brachionidae</taxon>
        <taxon>Brachionus</taxon>
    </lineage>
</organism>
<dbReference type="GO" id="GO:0007165">
    <property type="term" value="P:signal transduction"/>
    <property type="evidence" value="ECO:0007669"/>
    <property type="project" value="InterPro"/>
</dbReference>
<evidence type="ECO:0000259" key="2">
    <source>
        <dbReference type="PROSITE" id="PS50104"/>
    </source>
</evidence>
<dbReference type="Gene3D" id="3.40.50.10140">
    <property type="entry name" value="Toll/interleukin-1 receptor homology (TIR) domain"/>
    <property type="match status" value="1"/>
</dbReference>
<reference evidence="3" key="1">
    <citation type="submission" date="2021-02" db="EMBL/GenBank/DDBJ databases">
        <authorList>
            <person name="Nowell W R."/>
        </authorList>
    </citation>
    <scope>NUCLEOTIDE SEQUENCE</scope>
    <source>
        <strain evidence="3">Ploen Becks lab</strain>
    </source>
</reference>
<dbReference type="InterPro" id="IPR000157">
    <property type="entry name" value="TIR_dom"/>
</dbReference>
<feature type="domain" description="TIR" evidence="2">
    <location>
        <begin position="348"/>
        <end position="478"/>
    </location>
</feature>
<accession>A0A813Z006</accession>
<comment type="caution">
    <text evidence="3">The sequence shown here is derived from an EMBL/GenBank/DDBJ whole genome shotgun (WGS) entry which is preliminary data.</text>
</comment>
<dbReference type="PANTHER" id="PTHR46270">
    <property type="entry name" value="ARMADILLO-TYPE FOLD-RELATED"/>
    <property type="match status" value="1"/>
</dbReference>
<proteinExistence type="predicted"/>
<keyword evidence="1" id="KW-1133">Transmembrane helix</keyword>
<dbReference type="SUPFAM" id="SSF48371">
    <property type="entry name" value="ARM repeat"/>
    <property type="match status" value="1"/>
</dbReference>
<evidence type="ECO:0000256" key="1">
    <source>
        <dbReference type="SAM" id="Phobius"/>
    </source>
</evidence>
<feature type="transmembrane region" description="Helical" evidence="1">
    <location>
        <begin position="1542"/>
        <end position="1567"/>
    </location>
</feature>
<dbReference type="PANTHER" id="PTHR46270:SF2">
    <property type="entry name" value="TIR DOMAIN-CONTAINING PROTEIN"/>
    <property type="match status" value="1"/>
</dbReference>
<dbReference type="Pfam" id="PF13676">
    <property type="entry name" value="TIR_2"/>
    <property type="match status" value="1"/>
</dbReference>
<dbReference type="OrthoDB" id="10454236at2759"/>
<keyword evidence="1" id="KW-0812">Transmembrane</keyword>
<dbReference type="Proteomes" id="UP000663879">
    <property type="component" value="Unassembled WGS sequence"/>
</dbReference>
<protein>
    <recommendedName>
        <fullName evidence="2">TIR domain-containing protein</fullName>
    </recommendedName>
</protein>
<dbReference type="PROSITE" id="PS50104">
    <property type="entry name" value="TIR"/>
    <property type="match status" value="1"/>
</dbReference>